<gene>
    <name evidence="1" type="ordered locus">MLP_42760</name>
</gene>
<sequence>MSSLETVAQEGDPASRGGRVRAYLRRFFTSWVAEDPTPEYSTLDRADGLGQVPDPVCTPRVALPESAEVAAQSHRDDEDVREVAVARSMAGERVSA</sequence>
<dbReference type="Proteomes" id="UP000007947">
    <property type="component" value="Chromosome"/>
</dbReference>
<dbReference type="KEGG" id="mph:MLP_42760"/>
<organism evidence="1 2">
    <name type="scientific">Microlunatus phosphovorus (strain ATCC 700054 / DSM 10555 / JCM 9379 / NBRC 101784 / NCIMB 13414 / VKM Ac-1990 / NM-1)</name>
    <dbReference type="NCBI Taxonomy" id="1032480"/>
    <lineage>
        <taxon>Bacteria</taxon>
        <taxon>Bacillati</taxon>
        <taxon>Actinomycetota</taxon>
        <taxon>Actinomycetes</taxon>
        <taxon>Propionibacteriales</taxon>
        <taxon>Propionibacteriaceae</taxon>
        <taxon>Microlunatus</taxon>
    </lineage>
</organism>
<name>F5XSN2_MICPN</name>
<reference evidence="1 2" key="1">
    <citation type="submission" date="2011-05" db="EMBL/GenBank/DDBJ databases">
        <title>Whole genome sequence of Microlunatus phosphovorus NM-1.</title>
        <authorList>
            <person name="Hosoyama A."/>
            <person name="Sasaki K."/>
            <person name="Harada T."/>
            <person name="Igarashi R."/>
            <person name="Kawakoshi A."/>
            <person name="Sasagawa M."/>
            <person name="Fukada J."/>
            <person name="Nakamura S."/>
            <person name="Katano Y."/>
            <person name="Hanada S."/>
            <person name="Kamagata Y."/>
            <person name="Nakamura N."/>
            <person name="Yamazaki S."/>
            <person name="Fujita N."/>
        </authorList>
    </citation>
    <scope>NUCLEOTIDE SEQUENCE [LARGE SCALE GENOMIC DNA]</scope>
    <source>
        <strain evidence="2">ATCC 700054 / DSM 10555 / JCM 9379 / NBRC 101784 / NCIMB 13414 / VKM Ac-1990 / NM-1</strain>
    </source>
</reference>
<dbReference type="RefSeq" id="WP_013865124.1">
    <property type="nucleotide sequence ID" value="NC_015635.1"/>
</dbReference>
<accession>F5XSN2</accession>
<evidence type="ECO:0000313" key="1">
    <source>
        <dbReference type="EMBL" id="BAK37290.1"/>
    </source>
</evidence>
<dbReference type="AlphaFoldDB" id="F5XSN2"/>
<dbReference type="HOGENOM" id="CLU_2356582_0_0_11"/>
<protein>
    <submittedName>
        <fullName evidence="1">Uncharacterized protein</fullName>
    </submittedName>
</protein>
<keyword evidence="2" id="KW-1185">Reference proteome</keyword>
<evidence type="ECO:0000313" key="2">
    <source>
        <dbReference type="Proteomes" id="UP000007947"/>
    </source>
</evidence>
<proteinExistence type="predicted"/>
<dbReference type="EMBL" id="AP012204">
    <property type="protein sequence ID" value="BAK37290.1"/>
    <property type="molecule type" value="Genomic_DNA"/>
</dbReference>